<evidence type="ECO:0000313" key="2">
    <source>
        <dbReference type="Proteomes" id="UP000177515"/>
    </source>
</evidence>
<protein>
    <submittedName>
        <fullName evidence="1">Uncharacterized protein</fullName>
    </submittedName>
</protein>
<keyword evidence="1" id="KW-0614">Plasmid</keyword>
<gene>
    <name evidence="1" type="ORF">BKK80_34515</name>
</gene>
<accession>A0ABN4U0E2</accession>
<dbReference type="Proteomes" id="UP000177515">
    <property type="component" value="Plasmid unnamed1"/>
</dbReference>
<keyword evidence="2" id="KW-1185">Reference proteome</keyword>
<dbReference type="RefSeq" id="WP_071073591.1">
    <property type="nucleotide sequence ID" value="NZ_CP017756.1"/>
</dbReference>
<dbReference type="InterPro" id="IPR006311">
    <property type="entry name" value="TAT_signal"/>
</dbReference>
<name>A0ABN4U0E2_9BURK</name>
<dbReference type="EMBL" id="CP017756">
    <property type="protein sequence ID" value="AOZ11076.1"/>
    <property type="molecule type" value="Genomic_DNA"/>
</dbReference>
<evidence type="ECO:0000313" key="1">
    <source>
        <dbReference type="EMBL" id="AOZ11076.1"/>
    </source>
</evidence>
<organism evidence="1 2">
    <name type="scientific">Cupriavidus malaysiensis</name>
    <dbReference type="NCBI Taxonomy" id="367825"/>
    <lineage>
        <taxon>Bacteria</taxon>
        <taxon>Pseudomonadati</taxon>
        <taxon>Pseudomonadota</taxon>
        <taxon>Betaproteobacteria</taxon>
        <taxon>Burkholderiales</taxon>
        <taxon>Burkholderiaceae</taxon>
        <taxon>Cupriavidus</taxon>
    </lineage>
</organism>
<dbReference type="PROSITE" id="PS51318">
    <property type="entry name" value="TAT"/>
    <property type="match status" value="1"/>
</dbReference>
<sequence length="95" mass="10163">MNARRNFLLAVAALFVLLTVAVVSGLLAVVHAAFALPLGVMVLGLAFGGRLHGHYDDVPSAFSDDAVAKSPYDVPYFSRSVFSGSYRDSKSLSDW</sequence>
<reference evidence="1 2" key="1">
    <citation type="submission" date="2016-10" db="EMBL/GenBank/DDBJ databases">
        <title>Complete genome sequences of three Cupriavidus strains isolated from various Malaysian environments.</title>
        <authorList>
            <person name="Abdullah A.A.-A."/>
            <person name="Shafie N.A.H."/>
            <person name="Lau N.S."/>
        </authorList>
    </citation>
    <scope>NUCLEOTIDE SEQUENCE [LARGE SCALE GENOMIC DNA]</scope>
    <source>
        <strain evidence="1 2">USMAA1020</strain>
        <plasmid evidence="1 2">unnamed1</plasmid>
    </source>
</reference>
<geneLocation type="plasmid" evidence="1 2">
    <name>unnamed1</name>
</geneLocation>
<proteinExistence type="predicted"/>